<accession>A0A4R2KDB9</accession>
<organism evidence="1 2">
    <name type="scientific">Marinisporobacter balticus</name>
    <dbReference type="NCBI Taxonomy" id="2018667"/>
    <lineage>
        <taxon>Bacteria</taxon>
        <taxon>Bacillati</taxon>
        <taxon>Bacillota</taxon>
        <taxon>Clostridia</taxon>
        <taxon>Peptostreptococcales</taxon>
        <taxon>Thermotaleaceae</taxon>
        <taxon>Marinisporobacter</taxon>
    </lineage>
</organism>
<proteinExistence type="predicted"/>
<dbReference type="AlphaFoldDB" id="A0A4R2KDB9"/>
<dbReference type="OrthoDB" id="1955035at2"/>
<dbReference type="EMBL" id="SLWV01000055">
    <property type="protein sequence ID" value="TCO67878.1"/>
    <property type="molecule type" value="Genomic_DNA"/>
</dbReference>
<protein>
    <submittedName>
        <fullName evidence="1">Uncharacterized protein</fullName>
    </submittedName>
</protein>
<sequence length="64" mass="7158">MDFGITESIIAIITTDRSMISTTTVPIFYAKSEDEKEKLSLLVAKITKGMVHDLENGSYVIVRH</sequence>
<dbReference type="RefSeq" id="WP_132248417.1">
    <property type="nucleotide sequence ID" value="NZ_SLWV01000055.1"/>
</dbReference>
<evidence type="ECO:0000313" key="1">
    <source>
        <dbReference type="EMBL" id="TCO67878.1"/>
    </source>
</evidence>
<name>A0A4R2KDB9_9FIRM</name>
<evidence type="ECO:0000313" key="2">
    <source>
        <dbReference type="Proteomes" id="UP000294919"/>
    </source>
</evidence>
<keyword evidence="2" id="KW-1185">Reference proteome</keyword>
<dbReference type="Pfam" id="PF21835">
    <property type="entry name" value="YIEGIA_cap"/>
    <property type="match status" value="1"/>
</dbReference>
<dbReference type="InterPro" id="IPR054055">
    <property type="entry name" value="YpzH"/>
</dbReference>
<reference evidence="1 2" key="1">
    <citation type="submission" date="2019-03" db="EMBL/GenBank/DDBJ databases">
        <title>Genomic Encyclopedia of Type Strains, Phase IV (KMG-IV): sequencing the most valuable type-strain genomes for metagenomic binning, comparative biology and taxonomic classification.</title>
        <authorList>
            <person name="Goeker M."/>
        </authorList>
    </citation>
    <scope>NUCLEOTIDE SEQUENCE [LARGE SCALE GENOMIC DNA]</scope>
    <source>
        <strain evidence="1 2">DSM 102940</strain>
    </source>
</reference>
<gene>
    <name evidence="1" type="ORF">EV214_1554</name>
</gene>
<dbReference type="Proteomes" id="UP000294919">
    <property type="component" value="Unassembled WGS sequence"/>
</dbReference>
<comment type="caution">
    <text evidence="1">The sequence shown here is derived from an EMBL/GenBank/DDBJ whole genome shotgun (WGS) entry which is preliminary data.</text>
</comment>